<reference evidence="2 3" key="1">
    <citation type="submission" date="2024-02" db="EMBL/GenBank/DDBJ databases">
        <authorList>
            <person name="Chen Y."/>
            <person name="Shah S."/>
            <person name="Dougan E. K."/>
            <person name="Thang M."/>
            <person name="Chan C."/>
        </authorList>
    </citation>
    <scope>NUCLEOTIDE SEQUENCE [LARGE SCALE GENOMIC DNA]</scope>
</reference>
<feature type="compositionally biased region" description="Basic and acidic residues" evidence="1">
    <location>
        <begin position="347"/>
        <end position="359"/>
    </location>
</feature>
<keyword evidence="3" id="KW-1185">Reference proteome</keyword>
<evidence type="ECO:0000313" key="3">
    <source>
        <dbReference type="Proteomes" id="UP001642464"/>
    </source>
</evidence>
<feature type="compositionally biased region" description="Basic and acidic residues" evidence="1">
    <location>
        <begin position="324"/>
        <end position="340"/>
    </location>
</feature>
<name>A0ABP0PCM2_9DINO</name>
<proteinExistence type="predicted"/>
<organism evidence="2 3">
    <name type="scientific">Durusdinium trenchii</name>
    <dbReference type="NCBI Taxonomy" id="1381693"/>
    <lineage>
        <taxon>Eukaryota</taxon>
        <taxon>Sar</taxon>
        <taxon>Alveolata</taxon>
        <taxon>Dinophyceae</taxon>
        <taxon>Suessiales</taxon>
        <taxon>Symbiodiniaceae</taxon>
        <taxon>Durusdinium</taxon>
    </lineage>
</organism>
<protein>
    <submittedName>
        <fullName evidence="2">Uncharacterized protein</fullName>
    </submittedName>
</protein>
<feature type="region of interest" description="Disordered" evidence="1">
    <location>
        <begin position="702"/>
        <end position="770"/>
    </location>
</feature>
<feature type="compositionally biased region" description="Basic residues" evidence="1">
    <location>
        <begin position="702"/>
        <end position="715"/>
    </location>
</feature>
<accession>A0ABP0PCM2</accession>
<feature type="region of interest" description="Disordered" evidence="1">
    <location>
        <begin position="319"/>
        <end position="359"/>
    </location>
</feature>
<evidence type="ECO:0000256" key="1">
    <source>
        <dbReference type="SAM" id="MobiDB-lite"/>
    </source>
</evidence>
<comment type="caution">
    <text evidence="2">The sequence shown here is derived from an EMBL/GenBank/DDBJ whole genome shotgun (WGS) entry which is preliminary data.</text>
</comment>
<sequence length="800" mass="87895">MSDTTLVQPPLNVYPEAFLESTERYFNEVNRTEVVVQASIDPDRAKEVEALANALENDYGHLSRTVKYYRQNLSAVQLGQAPLPPRPHGLSPVIALVRVKHVELQCDLQEFYLPLTAFSLEPHAKKVGHVTSEKQSPSPLDFLGAISEAVVLEKQLAKGGASKALKDLIFKVCASYNALCTIRKHRIDTQRKALIYNLSLDNDLGNVTKAGINNAFDWGRNPFILEAVEAESTVLPSITSWIEETLHEIPEVRSSEDHGLVIWVNLPSAGILTVNRYEYVVTSVTNLLAIYRKNGIALLIHPNRASQYAERTPFQVSQVSLVKTETKDESGDEDMGKQEDGEGSDDGEPKTATKEEESDLRDIKYKLENLDTVYGRREGSLNGLAIVHNDRQSLNIVCGSVVLDSGPQELTQRISNAVYESCRSGAIQLRGFPDYAPLIKALRDETAPKQDVTYKVCAARGEKLVILRTGTTEDQRPVKKMKLNPTDTCTEADVSSLANPPGDWLWGAETLEFPLNIIPEDYPEPDNQLGLPDLPKKRLFDHDSCLAYTSQEPPQASMTMRRLLEQRDVDLSDALGRLLQPVQHEDAGTIEDNSKVAGEGTPPLGGDQGIDAAGHGLEASALLDQECYTESGNAKEEHGHNCHKKVEVKSADRINTIEPSEKHSVIATPKQVVMVNEESPAPNEPTMAQSSAHALGATPKAKAKAKPKAKTHRKTVTPVAASEKKGRNNAMVRKCNAPKAKAAKAKPKDAKTPKANTAKAPTTKHTSRPRVTDPVLKKLHSATPLHTWKCVSFTGFIHWA</sequence>
<feature type="compositionally biased region" description="Low complexity" evidence="1">
    <location>
        <begin position="753"/>
        <end position="764"/>
    </location>
</feature>
<gene>
    <name evidence="2" type="ORF">SCF082_LOCUS35626</name>
</gene>
<dbReference type="EMBL" id="CAXAMM010034213">
    <property type="protein sequence ID" value="CAK9072440.1"/>
    <property type="molecule type" value="Genomic_DNA"/>
</dbReference>
<dbReference type="Proteomes" id="UP001642464">
    <property type="component" value="Unassembled WGS sequence"/>
</dbReference>
<evidence type="ECO:0000313" key="2">
    <source>
        <dbReference type="EMBL" id="CAK9072440.1"/>
    </source>
</evidence>